<organism evidence="2 3">
    <name type="scientific">Rufibacter glacialis</name>
    <dbReference type="NCBI Taxonomy" id="1259555"/>
    <lineage>
        <taxon>Bacteria</taxon>
        <taxon>Pseudomonadati</taxon>
        <taxon>Bacteroidota</taxon>
        <taxon>Cytophagia</taxon>
        <taxon>Cytophagales</taxon>
        <taxon>Hymenobacteraceae</taxon>
        <taxon>Rufibacter</taxon>
    </lineage>
</organism>
<dbReference type="OrthoDB" id="9843937at2"/>
<accession>A0A5M8QAR1</accession>
<dbReference type="EMBL" id="VKKZ01000023">
    <property type="protein sequence ID" value="KAA6431632.1"/>
    <property type="molecule type" value="Genomic_DNA"/>
</dbReference>
<evidence type="ECO:0000313" key="3">
    <source>
        <dbReference type="Proteomes" id="UP000323866"/>
    </source>
</evidence>
<keyword evidence="1" id="KW-0472">Membrane</keyword>
<evidence type="ECO:0000313" key="2">
    <source>
        <dbReference type="EMBL" id="KAA6431632.1"/>
    </source>
</evidence>
<keyword evidence="1" id="KW-1133">Transmembrane helix</keyword>
<sequence length="127" mass="15057">MGRKWVLVFLVSASLIFAYVIAEQWITLKEFPEIVLNYSKYKNSVTATFENSLDKFIGQCTFYLLGISILISAITTYFRRKELNRTMLRFYVLYFLVFVALELPLYGWDIGWETVQGHSFWKGFHFH</sequence>
<keyword evidence="1" id="KW-0812">Transmembrane</keyword>
<feature type="transmembrane region" description="Helical" evidence="1">
    <location>
        <begin position="56"/>
        <end position="78"/>
    </location>
</feature>
<proteinExistence type="predicted"/>
<gene>
    <name evidence="2" type="ORF">FOE74_16040</name>
</gene>
<protein>
    <submittedName>
        <fullName evidence="2">Uncharacterized protein</fullName>
    </submittedName>
</protein>
<name>A0A5M8QAR1_9BACT</name>
<evidence type="ECO:0000256" key="1">
    <source>
        <dbReference type="SAM" id="Phobius"/>
    </source>
</evidence>
<comment type="caution">
    <text evidence="2">The sequence shown here is derived from an EMBL/GenBank/DDBJ whole genome shotgun (WGS) entry which is preliminary data.</text>
</comment>
<reference evidence="2 3" key="2">
    <citation type="submission" date="2019-09" db="EMBL/GenBank/DDBJ databases">
        <title>A bacterium isolated from glacier soil.</title>
        <authorList>
            <person name="Liu Q."/>
        </authorList>
    </citation>
    <scope>NUCLEOTIDE SEQUENCE [LARGE SCALE GENOMIC DNA]</scope>
    <source>
        <strain evidence="2 3">MDT1-10-3</strain>
    </source>
</reference>
<dbReference type="Proteomes" id="UP000323866">
    <property type="component" value="Unassembled WGS sequence"/>
</dbReference>
<feature type="transmembrane region" description="Helical" evidence="1">
    <location>
        <begin position="90"/>
        <end position="108"/>
    </location>
</feature>
<reference evidence="2 3" key="1">
    <citation type="submission" date="2019-07" db="EMBL/GenBank/DDBJ databases">
        <authorList>
            <person name="Qu J.-H."/>
        </authorList>
    </citation>
    <scope>NUCLEOTIDE SEQUENCE [LARGE SCALE GENOMIC DNA]</scope>
    <source>
        <strain evidence="2 3">MDT1-10-3</strain>
    </source>
</reference>
<dbReference type="AlphaFoldDB" id="A0A5M8QAR1"/>